<keyword evidence="8 9" id="KW-0998">Cell outer membrane</keyword>
<keyword evidence="7 9" id="KW-0472">Membrane</keyword>
<comment type="subcellular location">
    <subcellularLocation>
        <location evidence="1 9">Cell outer membrane</location>
        <topology evidence="1 9">Multi-pass membrane protein</topology>
    </subcellularLocation>
</comment>
<feature type="domain" description="TonB-dependent receptor plug" evidence="13">
    <location>
        <begin position="51"/>
        <end position="141"/>
    </location>
</feature>
<dbReference type="PANTHER" id="PTHR30069:SF41">
    <property type="entry name" value="HEME_HEMOPEXIN UTILIZATION PROTEIN C"/>
    <property type="match status" value="1"/>
</dbReference>
<evidence type="ECO:0000256" key="4">
    <source>
        <dbReference type="ARBA" id="ARBA00022452"/>
    </source>
</evidence>
<dbReference type="Proteomes" id="UP000501602">
    <property type="component" value="Chromosome"/>
</dbReference>
<dbReference type="GO" id="GO:0015344">
    <property type="term" value="F:siderophore uptake transmembrane transporter activity"/>
    <property type="evidence" value="ECO:0007669"/>
    <property type="project" value="TreeGrafter"/>
</dbReference>
<evidence type="ECO:0000256" key="5">
    <source>
        <dbReference type="ARBA" id="ARBA00022692"/>
    </source>
</evidence>
<evidence type="ECO:0000256" key="1">
    <source>
        <dbReference type="ARBA" id="ARBA00004571"/>
    </source>
</evidence>
<keyword evidence="3 9" id="KW-0813">Transport</keyword>
<dbReference type="InterPro" id="IPR039426">
    <property type="entry name" value="TonB-dep_rcpt-like"/>
</dbReference>
<dbReference type="EMBL" id="CP051180">
    <property type="protein sequence ID" value="QIZ77933.1"/>
    <property type="molecule type" value="Genomic_DNA"/>
</dbReference>
<keyword evidence="14" id="KW-0675">Receptor</keyword>
<comment type="similarity">
    <text evidence="2 9 10">Belongs to the TonB-dependent receptor family.</text>
</comment>
<dbReference type="RefSeq" id="WP_168661401.1">
    <property type="nucleotide sequence ID" value="NZ_CP051180.1"/>
</dbReference>
<dbReference type="GO" id="GO:0009279">
    <property type="term" value="C:cell outer membrane"/>
    <property type="evidence" value="ECO:0007669"/>
    <property type="project" value="UniProtKB-SubCell"/>
</dbReference>
<dbReference type="Pfam" id="PF07715">
    <property type="entry name" value="Plug"/>
    <property type="match status" value="1"/>
</dbReference>
<dbReference type="KEGG" id="fes:HER31_14135"/>
<evidence type="ECO:0000256" key="11">
    <source>
        <dbReference type="SAM" id="SignalP"/>
    </source>
</evidence>
<dbReference type="InterPro" id="IPR036942">
    <property type="entry name" value="Beta-barrel_TonB_sf"/>
</dbReference>
<keyword evidence="5 9" id="KW-0812">Transmembrane</keyword>
<evidence type="ECO:0000313" key="14">
    <source>
        <dbReference type="EMBL" id="QIZ77933.1"/>
    </source>
</evidence>
<evidence type="ECO:0000259" key="13">
    <source>
        <dbReference type="Pfam" id="PF07715"/>
    </source>
</evidence>
<dbReference type="InterPro" id="IPR000531">
    <property type="entry name" value="Beta-barrel_TonB"/>
</dbReference>
<keyword evidence="15" id="KW-1185">Reference proteome</keyword>
<dbReference type="CDD" id="cd01347">
    <property type="entry name" value="ligand_gated_channel"/>
    <property type="match status" value="1"/>
</dbReference>
<gene>
    <name evidence="14" type="ORF">HER31_14135</name>
</gene>
<dbReference type="InterPro" id="IPR037066">
    <property type="entry name" value="Plug_dom_sf"/>
</dbReference>
<dbReference type="Pfam" id="PF00593">
    <property type="entry name" value="TonB_dep_Rec_b-barrel"/>
    <property type="match status" value="1"/>
</dbReference>
<protein>
    <submittedName>
        <fullName evidence="14">TonB-dependent receptor</fullName>
    </submittedName>
</protein>
<keyword evidence="6 10" id="KW-0798">TonB box</keyword>
<evidence type="ECO:0000256" key="2">
    <source>
        <dbReference type="ARBA" id="ARBA00009810"/>
    </source>
</evidence>
<evidence type="ECO:0000256" key="10">
    <source>
        <dbReference type="RuleBase" id="RU003357"/>
    </source>
</evidence>
<name>A0A6H1UHZ3_9GAMM</name>
<dbReference type="GO" id="GO:0044718">
    <property type="term" value="P:siderophore transmembrane transport"/>
    <property type="evidence" value="ECO:0007669"/>
    <property type="project" value="TreeGrafter"/>
</dbReference>
<reference evidence="14 15" key="1">
    <citation type="submission" date="2020-04" db="EMBL/GenBank/DDBJ databases">
        <title>Ferrimonas sp. S7 isolated from sea water.</title>
        <authorList>
            <person name="Bae S.S."/>
            <person name="Baek K."/>
        </authorList>
    </citation>
    <scope>NUCLEOTIDE SEQUENCE [LARGE SCALE GENOMIC DNA]</scope>
    <source>
        <strain evidence="14 15">S7</strain>
    </source>
</reference>
<dbReference type="Gene3D" id="2.40.170.20">
    <property type="entry name" value="TonB-dependent receptor, beta-barrel domain"/>
    <property type="match status" value="1"/>
</dbReference>
<evidence type="ECO:0000256" key="3">
    <source>
        <dbReference type="ARBA" id="ARBA00022448"/>
    </source>
</evidence>
<evidence type="ECO:0000259" key="12">
    <source>
        <dbReference type="Pfam" id="PF00593"/>
    </source>
</evidence>
<feature type="chain" id="PRO_5026124179" evidence="11">
    <location>
        <begin position="28"/>
        <end position="675"/>
    </location>
</feature>
<evidence type="ECO:0000256" key="6">
    <source>
        <dbReference type="ARBA" id="ARBA00023077"/>
    </source>
</evidence>
<keyword evidence="11" id="KW-0732">Signal</keyword>
<evidence type="ECO:0000256" key="7">
    <source>
        <dbReference type="ARBA" id="ARBA00023136"/>
    </source>
</evidence>
<sequence length="675" mass="74008">MTSRSRYSLTPVAIAVAALCCAMSAQAQTEQDAQDDKMVVWGTQVSNDNSLFSEDIALKQADHLSDLLRDQAGVDIGGSHSMNQGINIRGVSELDLEITIDGVNQANNVFHHAGNLLVNPDILKTVDLQVGNNSVLTGGIGGGIAFETKDGADMLRADEKFGARVMAGVASNDYYNYSTTAYGQLTDTVDVLAYFSTIDRNNPEDGDGVEREGQEGETKNYLVKFGWNANANNRLELAYDYYEDAGDYTQKSNFGYYDHENLIYPIEYTRDSVSLNHELTLDNTNVHTSVYYNEMNYATDKSSTYFGDANFRQRLDEPCTPNGSDCFVGTLSEGNVVNIGIKTLAETELNLADMWHTVRYGAEYNTQESKLLVNGSTSGEEETADSWAVYAEDEVEVATGWFVTPGIRYNSYKLDMAASNDTFTDTTFGLSTKYELTEAWTLRAAATELFKGPALTGSFLTSGSALNPDLKPETGVNYEVGAAFQQEQFIGLDRFGFSTTVFQTNVDDYIDDAMSGKASLYSNLGDYENSGYEIVFNASKGNLSSRLTYSASDSEFTRVEADSGLIKGESLPDEVGDSISFNLGYTVDSIGLNLSWTSLVTMDVEVDDADGTEKDSYDVHNISAAWTPTQLDRLTITAGVENLFDEQYASHASHDMGFTDYEPGRNVKVTVAYQF</sequence>
<proteinExistence type="inferred from homology"/>
<dbReference type="PANTHER" id="PTHR30069">
    <property type="entry name" value="TONB-DEPENDENT OUTER MEMBRANE RECEPTOR"/>
    <property type="match status" value="1"/>
</dbReference>
<keyword evidence="4 9" id="KW-1134">Transmembrane beta strand</keyword>
<evidence type="ECO:0000256" key="8">
    <source>
        <dbReference type="ARBA" id="ARBA00023237"/>
    </source>
</evidence>
<organism evidence="14 15">
    <name type="scientific">Ferrimonas lipolytica</name>
    <dbReference type="NCBI Taxonomy" id="2724191"/>
    <lineage>
        <taxon>Bacteria</taxon>
        <taxon>Pseudomonadati</taxon>
        <taxon>Pseudomonadota</taxon>
        <taxon>Gammaproteobacteria</taxon>
        <taxon>Alteromonadales</taxon>
        <taxon>Ferrimonadaceae</taxon>
        <taxon>Ferrimonas</taxon>
    </lineage>
</organism>
<accession>A0A6H1UHZ3</accession>
<feature type="domain" description="TonB-dependent receptor-like beta-barrel" evidence="12">
    <location>
        <begin position="227"/>
        <end position="643"/>
    </location>
</feature>
<dbReference type="Gene3D" id="2.170.130.10">
    <property type="entry name" value="TonB-dependent receptor, plug domain"/>
    <property type="match status" value="1"/>
</dbReference>
<dbReference type="InterPro" id="IPR012910">
    <property type="entry name" value="Plug_dom"/>
</dbReference>
<dbReference type="SUPFAM" id="SSF56935">
    <property type="entry name" value="Porins"/>
    <property type="match status" value="1"/>
</dbReference>
<evidence type="ECO:0000256" key="9">
    <source>
        <dbReference type="PROSITE-ProRule" id="PRU01360"/>
    </source>
</evidence>
<dbReference type="PROSITE" id="PS52016">
    <property type="entry name" value="TONB_DEPENDENT_REC_3"/>
    <property type="match status" value="1"/>
</dbReference>
<dbReference type="AlphaFoldDB" id="A0A6H1UHZ3"/>
<feature type="signal peptide" evidence="11">
    <location>
        <begin position="1"/>
        <end position="27"/>
    </location>
</feature>
<evidence type="ECO:0000313" key="15">
    <source>
        <dbReference type="Proteomes" id="UP000501602"/>
    </source>
</evidence>